<dbReference type="Proteomes" id="UP000663889">
    <property type="component" value="Unassembled WGS sequence"/>
</dbReference>
<dbReference type="InterPro" id="IPR027796">
    <property type="entry name" value="OTT_1508_deam-like"/>
</dbReference>
<dbReference type="Pfam" id="PF14441">
    <property type="entry name" value="OTT_1508_deam"/>
    <property type="match status" value="1"/>
</dbReference>
<evidence type="ECO:0000313" key="1">
    <source>
        <dbReference type="EMBL" id="CAF1434231.1"/>
    </source>
</evidence>
<proteinExistence type="predicted"/>
<name>A0A815NK04_9BILA</name>
<sequence length="520" mass="61526">MTTSEFYNNLIISSIFPFKTNKQPTKSKSLRHSFLDGLALLLNDSNQSTSVYPLLKEKKILITRNKQLKDNDEEYFDKFFGLIREYSQHCLTSNQHGMHEIYSSLESIVFEYNNGKCIDRIIDYLFNDAVSNLEKLPNNNVDDLCQKITYNKLNKGSADYYHLKDNKMSLKEYILILFNWIKSKTQRHSLLDGLALLLNDSNKCTSVYPLLKEKNILITSNKSLKKEDEIYFDEFFRLIREYSQSCLTSNEHDMGKIHSLLTSIIFQYNKNKCIKRITSDLFDDAVSNLEKLPNVDVDNLCEKITYNKLKKNSTDYYYLKEKNILLKEYILILFDLIKFITLNRDAIKNNKNNVELKIILKFQVIGEFLYNSEIFRFILSEETPSSSFDKIWLACGFENDETKTKFQHKFIKNKFNSYDSNLKLLTCLQSEIRMIDYLIEQNIKEVYDKDVEIGISKLPYYLCSLYIEKLNNDFNRKFCIGSLRTHGKIYRNWMFRNNEKDKTIDDINNQLWVKKSKLHT</sequence>
<evidence type="ECO:0000313" key="2">
    <source>
        <dbReference type="Proteomes" id="UP000663889"/>
    </source>
</evidence>
<comment type="caution">
    <text evidence="1">The sequence shown here is derived from an EMBL/GenBank/DDBJ whole genome shotgun (WGS) entry which is preliminary data.</text>
</comment>
<dbReference type="AlphaFoldDB" id="A0A815NK04"/>
<accession>A0A815NK04</accession>
<organism evidence="1 2">
    <name type="scientific">Rotaria sordida</name>
    <dbReference type="NCBI Taxonomy" id="392033"/>
    <lineage>
        <taxon>Eukaryota</taxon>
        <taxon>Metazoa</taxon>
        <taxon>Spiralia</taxon>
        <taxon>Gnathifera</taxon>
        <taxon>Rotifera</taxon>
        <taxon>Eurotatoria</taxon>
        <taxon>Bdelloidea</taxon>
        <taxon>Philodinida</taxon>
        <taxon>Philodinidae</taxon>
        <taxon>Rotaria</taxon>
    </lineage>
</organism>
<gene>
    <name evidence="1" type="ORF">SEV965_LOCUS32908</name>
</gene>
<reference evidence="1" key="1">
    <citation type="submission" date="2021-02" db="EMBL/GenBank/DDBJ databases">
        <authorList>
            <person name="Nowell W R."/>
        </authorList>
    </citation>
    <scope>NUCLEOTIDE SEQUENCE</scope>
</reference>
<dbReference type="EMBL" id="CAJNOU010004268">
    <property type="protein sequence ID" value="CAF1434231.1"/>
    <property type="molecule type" value="Genomic_DNA"/>
</dbReference>
<protein>
    <submittedName>
        <fullName evidence="1">Uncharacterized protein</fullName>
    </submittedName>
</protein>